<dbReference type="EnsemblPlants" id="QL01p046642:mrna">
    <property type="protein sequence ID" value="QL01p046642:mrna"/>
    <property type="gene ID" value="QL01p046642"/>
</dbReference>
<dbReference type="PANTHER" id="PTHR31286:SF99">
    <property type="entry name" value="DUF4283 DOMAIN-CONTAINING PROTEIN"/>
    <property type="match status" value="1"/>
</dbReference>
<dbReference type="Proteomes" id="UP000594261">
    <property type="component" value="Chromosome 1"/>
</dbReference>
<evidence type="ECO:0000256" key="1">
    <source>
        <dbReference type="SAM" id="MobiDB-lite"/>
    </source>
</evidence>
<organism evidence="2 3">
    <name type="scientific">Quercus lobata</name>
    <name type="common">Valley oak</name>
    <dbReference type="NCBI Taxonomy" id="97700"/>
    <lineage>
        <taxon>Eukaryota</taxon>
        <taxon>Viridiplantae</taxon>
        <taxon>Streptophyta</taxon>
        <taxon>Embryophyta</taxon>
        <taxon>Tracheophyta</taxon>
        <taxon>Spermatophyta</taxon>
        <taxon>Magnoliopsida</taxon>
        <taxon>eudicotyledons</taxon>
        <taxon>Gunneridae</taxon>
        <taxon>Pentapetalae</taxon>
        <taxon>rosids</taxon>
        <taxon>fabids</taxon>
        <taxon>Fagales</taxon>
        <taxon>Fagaceae</taxon>
        <taxon>Quercus</taxon>
    </lineage>
</organism>
<feature type="region of interest" description="Disordered" evidence="1">
    <location>
        <begin position="241"/>
        <end position="289"/>
    </location>
</feature>
<feature type="region of interest" description="Disordered" evidence="1">
    <location>
        <begin position="1"/>
        <end position="22"/>
    </location>
</feature>
<name>A0A7N2KQM3_QUELO</name>
<proteinExistence type="predicted"/>
<sequence length="384" mass="42759">MSEATVRSREEDDVLQRSTKNESHRDLVGHELLCSTLDVEGRSYRDKLVGVCPGALEKAFDIESTIEMEAMTNDRVDEDCPGEATVRLTGNRKGKIQVAWKDALIVKVFGKIVGYHLVSLRKPVQCSGLTPKLPRKARGRFARLYVQVNFDKPIIKLVKIGGICQPVQYEGINAICFVCGRVGHRTEGYPYSTWKPELEETTNDETEILVTHSPSQPSHASSPSTGLVALGLRLNKEKHTLSDLTRDNGMSADHTKSNPSLEKSTTKQKAQKGKVPSRRQQINHSQKNSFEWRIVNSKPFGSSPPLKSGLERMDFSSLAMDFKGFQAATGRRPLAEISNCLVSEEIHSSNCLDKDAPKIASVELKRIDPTLRSRRAVHGDEDEH</sequence>
<dbReference type="Gramene" id="QL01p046642:mrna">
    <property type="protein sequence ID" value="QL01p046642:mrna"/>
    <property type="gene ID" value="QL01p046642"/>
</dbReference>
<dbReference type="EMBL" id="LRBV02000001">
    <property type="status" value="NOT_ANNOTATED_CDS"/>
    <property type="molecule type" value="Genomic_DNA"/>
</dbReference>
<dbReference type="InterPro" id="IPR040256">
    <property type="entry name" value="At4g02000-like"/>
</dbReference>
<evidence type="ECO:0000313" key="2">
    <source>
        <dbReference type="EnsemblPlants" id="QL01p046642:mrna"/>
    </source>
</evidence>
<accession>A0A7N2KQM3</accession>
<dbReference type="InParanoid" id="A0A7N2KQM3"/>
<evidence type="ECO:0000313" key="3">
    <source>
        <dbReference type="Proteomes" id="UP000594261"/>
    </source>
</evidence>
<dbReference type="AlphaFoldDB" id="A0A7N2KQM3"/>
<reference evidence="2 3" key="1">
    <citation type="journal article" date="2016" name="G3 (Bethesda)">
        <title>First Draft Assembly and Annotation of the Genome of a California Endemic Oak Quercus lobata Nee (Fagaceae).</title>
        <authorList>
            <person name="Sork V.L."/>
            <person name="Fitz-Gibbon S.T."/>
            <person name="Puiu D."/>
            <person name="Crepeau M."/>
            <person name="Gugger P.F."/>
            <person name="Sherman R."/>
            <person name="Stevens K."/>
            <person name="Langley C.H."/>
            <person name="Pellegrini M."/>
            <person name="Salzberg S.L."/>
        </authorList>
    </citation>
    <scope>NUCLEOTIDE SEQUENCE [LARGE SCALE GENOMIC DNA]</scope>
    <source>
        <strain evidence="2 3">cv. SW786</strain>
    </source>
</reference>
<dbReference type="PANTHER" id="PTHR31286">
    <property type="entry name" value="GLYCINE-RICH CELL WALL STRUCTURAL PROTEIN 1.8-LIKE"/>
    <property type="match status" value="1"/>
</dbReference>
<reference evidence="2" key="2">
    <citation type="submission" date="2021-01" db="UniProtKB">
        <authorList>
            <consortium name="EnsemblPlants"/>
        </authorList>
    </citation>
    <scope>IDENTIFICATION</scope>
</reference>
<feature type="compositionally biased region" description="Polar residues" evidence="1">
    <location>
        <begin position="278"/>
        <end position="289"/>
    </location>
</feature>
<evidence type="ECO:0008006" key="4">
    <source>
        <dbReference type="Google" id="ProtNLM"/>
    </source>
</evidence>
<keyword evidence="3" id="KW-1185">Reference proteome</keyword>
<feature type="compositionally biased region" description="Basic and acidic residues" evidence="1">
    <location>
        <begin position="1"/>
        <end position="10"/>
    </location>
</feature>
<protein>
    <recommendedName>
        <fullName evidence="4">Zinc knuckle CX2CX4HX4C domain-containing protein</fullName>
    </recommendedName>
</protein>